<dbReference type="EMBL" id="DS016430">
    <property type="protein sequence ID" value="KOB87027.1"/>
    <property type="molecule type" value="Genomic_DNA"/>
</dbReference>
<feature type="region of interest" description="Disordered" evidence="1">
    <location>
        <begin position="491"/>
        <end position="510"/>
    </location>
</feature>
<accession>A0A0L7M2B8</accession>
<reference evidence="3" key="1">
    <citation type="submission" date="2006-09" db="EMBL/GenBank/DDBJ databases">
        <title>Annotation of Plasmodium falciparum Dd2.</title>
        <authorList>
            <consortium name="The Broad Institute Genome Sequencing Platform"/>
            <person name="Volkman S.K."/>
            <person name="Neafsey D.E."/>
            <person name="Dash A.P."/>
            <person name="Chitnis C.E."/>
            <person name="Hartl D.L."/>
            <person name="Young S.K."/>
            <person name="Zeng Q."/>
            <person name="Koehrsen M."/>
            <person name="Alvarado L."/>
            <person name="Berlin A."/>
            <person name="Borenstein D."/>
            <person name="Chapman S.B."/>
            <person name="Chen Z."/>
            <person name="Engels R."/>
            <person name="Freedman E."/>
            <person name="Gellesch M."/>
            <person name="Goldberg J."/>
            <person name="Griggs A."/>
            <person name="Gujja S."/>
            <person name="Heilman E.R."/>
            <person name="Heiman D.I."/>
            <person name="Howarth C."/>
            <person name="Jen D."/>
            <person name="Larson L."/>
            <person name="Mehta T."/>
            <person name="Neiman D."/>
            <person name="Park D."/>
            <person name="Pearson M."/>
            <person name="Roberts A."/>
            <person name="Saif S."/>
            <person name="Shea T."/>
            <person name="Shenoy N."/>
            <person name="Sisk P."/>
            <person name="Stolte C."/>
            <person name="Sykes S."/>
            <person name="Walk T."/>
            <person name="White J."/>
            <person name="Yandava C."/>
            <person name="Haas B."/>
            <person name="Henn M.R."/>
            <person name="Nusbaum C."/>
            <person name="Birren B."/>
        </authorList>
    </citation>
    <scope>NUCLEOTIDE SEQUENCE [LARGE SCALE GENOMIC DNA]</scope>
</reference>
<proteinExistence type="predicted"/>
<protein>
    <submittedName>
        <fullName evidence="2">Uncharacterized protein</fullName>
    </submittedName>
</protein>
<dbReference type="KEGG" id="pfd:PFDG_05511"/>
<evidence type="ECO:0000313" key="2">
    <source>
        <dbReference type="EMBL" id="KOB87027.1"/>
    </source>
</evidence>
<dbReference type="PANTHER" id="PTHR39308">
    <property type="entry name" value="HEAVY PROTEIN, PUTATIVE-RELATED"/>
    <property type="match status" value="1"/>
</dbReference>
<feature type="compositionally biased region" description="Basic and acidic residues" evidence="1">
    <location>
        <begin position="13"/>
        <end position="28"/>
    </location>
</feature>
<organism evidence="2 3">
    <name type="scientific">Plasmodium falciparum (isolate Dd2)</name>
    <dbReference type="NCBI Taxonomy" id="57267"/>
    <lineage>
        <taxon>Eukaryota</taxon>
        <taxon>Sar</taxon>
        <taxon>Alveolata</taxon>
        <taxon>Apicomplexa</taxon>
        <taxon>Aconoidasida</taxon>
        <taxon>Haemosporida</taxon>
        <taxon>Plasmodiidae</taxon>
        <taxon>Plasmodium</taxon>
        <taxon>Plasmodium (Laverania)</taxon>
    </lineage>
</organism>
<evidence type="ECO:0000313" key="3">
    <source>
        <dbReference type="Proteomes" id="UP000054282"/>
    </source>
</evidence>
<feature type="compositionally biased region" description="Basic residues" evidence="1">
    <location>
        <begin position="1"/>
        <end position="10"/>
    </location>
</feature>
<dbReference type="Proteomes" id="UP000054282">
    <property type="component" value="Unassembled WGS sequence"/>
</dbReference>
<reference evidence="3" key="2">
    <citation type="submission" date="2006-09" db="EMBL/GenBank/DDBJ databases">
        <title>The genome sequence of Plasmodium falciparum Dd2.</title>
        <authorList>
            <consortium name="The Broad Institute Genome Sequencing Platform"/>
            <person name="Birren B."/>
            <person name="Lander E."/>
            <person name="Galagan J."/>
            <person name="Nusbaum C."/>
            <person name="Devon K."/>
            <person name="Henn M."/>
            <person name="Jaffe D."/>
            <person name="Butler J."/>
            <person name="Alvarez P."/>
            <person name="Gnerre S."/>
            <person name="Grabherr M."/>
            <person name="Kleber M."/>
            <person name="Mauceli E."/>
            <person name="Brockman W."/>
            <person name="MacCallum I.A."/>
            <person name="Rounsley S."/>
            <person name="Young S."/>
            <person name="LaButti K."/>
            <person name="Pushparaj V."/>
            <person name="DeCaprio D."/>
            <person name="Crawford M."/>
            <person name="Koehrsen M."/>
            <person name="Engels R."/>
            <person name="Montgomery P."/>
            <person name="Pearson M."/>
            <person name="Howarth C."/>
            <person name="Larson L."/>
            <person name="Luoma S."/>
            <person name="White J."/>
            <person name="Kodira C."/>
            <person name="Zeng Q."/>
            <person name="O'Leary S."/>
            <person name="Yandava C."/>
            <person name="Alvarado L."/>
            <person name="Wirth D."/>
            <person name="Volkman S."/>
            <person name="Hartl D."/>
        </authorList>
    </citation>
    <scope>NUCLEOTIDE SEQUENCE [LARGE SCALE GENOMIC DNA]</scope>
</reference>
<evidence type="ECO:0000256" key="1">
    <source>
        <dbReference type="SAM" id="MobiDB-lite"/>
    </source>
</evidence>
<sequence>MAYHLFKKLQKVSSKENKQKNEKKNDDIDEWIKYLNENSKKEKLLEERDSDTSKDDKNSSYINEYVEYLNKVLKYTECIKNKKDIEENRNETNKDDIYGMNNEDEHTKIKINMNINMNDDIDKGCSYNVNNKSPYIKKICKILYIIEIYNNFKNDSNKCDICIKNNVFVIFEDIFLNSLEILNKLLSLNKDMFLKKNIKIDCNQLKEYINNINILLTETNNGELFFSLFFLEAENSSSIFLIYEIILILQKIYIYDNINFYLYVHNNIIYSNNVNSSYYYNIYSLKCLQILYHDYYKDKTQIYDEDLNIYATKLYHEYLILLNNIKKNKIMYLEYISIFFNENPNMNEDLLNDNIKNKNDLHEEQYVYKTKTKSYYIINNNNNNNNDFFSIQANKSFSSKLFISEDNKEPQRILRKLNCIKKWNNNMMIYFDTLCDPSSQEDLNIYTYLDDIENRKEEVDKNKIMRNQNSDHNDDCIKALNKCNYKIHNSNVSEHEGGSSNMDMTHEKETKKDNDKLYYSSYSSNEDNKNETSTNYFSSDIKNFIDKLLSIVNCNQDAYLINEILLLFLLFSENSTEIKNIITYGRIIETVMKMIKEEHTCLFEKSKELYFLINDINLNMYDKEKQKFLITRVIWTYEKISRWNRNTNIDTILEVWII</sequence>
<feature type="compositionally biased region" description="Polar residues" evidence="1">
    <location>
        <begin position="491"/>
        <end position="503"/>
    </location>
</feature>
<feature type="region of interest" description="Disordered" evidence="1">
    <location>
        <begin position="1"/>
        <end position="28"/>
    </location>
</feature>
<gene>
    <name evidence="2" type="ORF">PFDG_05511</name>
</gene>
<dbReference type="PANTHER" id="PTHR39308:SF2">
    <property type="entry name" value="HEAVY PROTEIN, PUTATIVE-RELATED"/>
    <property type="match status" value="1"/>
</dbReference>
<dbReference type="AlphaFoldDB" id="A0A0L7M2B8"/>
<name>A0A0L7M2B8_PLAF4</name>
<dbReference type="OMA" id="TILEVWI"/>